<keyword evidence="6" id="KW-0496">Mitochondrion</keyword>
<sequence>MQRTGLFTLHDPPPNVDVAVDIVAVHGLHGHWRDTWTSKKGNLWLQNDLPRRLSDSGVNARVMSYGYNANTVFSKSVVNINITANDLLVRLNGEQNSLERPLFERPILFVAHSLGGIIVEKAILNANEQNNYADLRRRMKALAFFGVPHHGATLATYYDRVLQYTFLGFISNWNYVYALRAGSRDLADIAEGFMSQIPSFEIRTFFETETTSGYWVVRMDSARLGNEIPIAVADSNHITMCKFDPDQPEKYRPVWQSILEIARRIVPSGRTPTIKAGPLNMRNRYLPADRWKSLWDDPDSNDIKFAPSYEVPPIVLIGLRALDFGKTANLRAHASVARVTPRSFRPVLEHWSDSANYRIGGSWLEIPSTDLDFQSGYENTFGRNMEPSGSGQFRIRRHVSFYRAYKRVPTVACWLTHVDSHMSKNHRMKVQARSVSTEGFDLDFCTWSDSVVHDLEAGWLAFSDTRRDVYCFPNTMTDYQCPTQEFRLDFPEGHFESPPSCFLALTYIDADCSRWTRIEVVARNTTQDQTTVVARTWANSKIFKIGFTCIAIGI</sequence>
<evidence type="ECO:0000259" key="8">
    <source>
        <dbReference type="Pfam" id="PF05057"/>
    </source>
</evidence>
<dbReference type="SUPFAM" id="SSF141086">
    <property type="entry name" value="Agglutinin HPA-like"/>
    <property type="match status" value="3"/>
</dbReference>
<dbReference type="PANTHER" id="PTHR48182">
    <property type="entry name" value="PROTEIN SERAC1"/>
    <property type="match status" value="1"/>
</dbReference>
<keyword evidence="5" id="KW-0256">Endoplasmic reticulum</keyword>
<evidence type="ECO:0000313" key="10">
    <source>
        <dbReference type="EMBL" id="KAE8342584.1"/>
    </source>
</evidence>
<dbReference type="InterPro" id="IPR037221">
    <property type="entry name" value="H-type_lectin_dom_sf"/>
</dbReference>
<dbReference type="OrthoDB" id="427518at2759"/>
<feature type="domain" description="H-type lectin" evidence="9">
    <location>
        <begin position="397"/>
        <end position="462"/>
    </location>
</feature>
<evidence type="ECO:0000256" key="5">
    <source>
        <dbReference type="ARBA" id="ARBA00022824"/>
    </source>
</evidence>
<evidence type="ECO:0000256" key="1">
    <source>
        <dbReference type="ARBA" id="ARBA00004173"/>
    </source>
</evidence>
<dbReference type="EMBL" id="ML737134">
    <property type="protein sequence ID" value="KAE8342584.1"/>
    <property type="molecule type" value="Genomic_DNA"/>
</dbReference>
<feature type="domain" description="H-type lectin" evidence="9">
    <location>
        <begin position="490"/>
        <end position="552"/>
    </location>
</feature>
<name>A0A5N6YAU5_9EURO</name>
<dbReference type="GO" id="GO:0005739">
    <property type="term" value="C:mitochondrion"/>
    <property type="evidence" value="ECO:0007669"/>
    <property type="project" value="UniProtKB-SubCell"/>
</dbReference>
<feature type="domain" description="DUF676" evidence="8">
    <location>
        <begin position="22"/>
        <end position="142"/>
    </location>
</feature>
<evidence type="ECO:0000256" key="7">
    <source>
        <dbReference type="ARBA" id="ARBA00023136"/>
    </source>
</evidence>
<dbReference type="PANTHER" id="PTHR48182:SF2">
    <property type="entry name" value="PROTEIN SERAC1"/>
    <property type="match status" value="1"/>
</dbReference>
<comment type="subcellular location">
    <subcellularLocation>
        <location evidence="2">Endoplasmic reticulum</location>
    </subcellularLocation>
    <subcellularLocation>
        <location evidence="3">Membrane</location>
    </subcellularLocation>
    <subcellularLocation>
        <location evidence="1">Mitochondrion</location>
    </subcellularLocation>
</comment>
<dbReference type="Pfam" id="PF05057">
    <property type="entry name" value="DUF676"/>
    <property type="match status" value="1"/>
</dbReference>
<gene>
    <name evidence="10" type="ORF">BDV24DRAFT_162474</name>
</gene>
<dbReference type="Pfam" id="PF09458">
    <property type="entry name" value="H_lectin"/>
    <property type="match status" value="3"/>
</dbReference>
<evidence type="ECO:0000259" key="9">
    <source>
        <dbReference type="Pfam" id="PF09458"/>
    </source>
</evidence>
<evidence type="ECO:0000256" key="2">
    <source>
        <dbReference type="ARBA" id="ARBA00004240"/>
    </source>
</evidence>
<dbReference type="GO" id="GO:0030246">
    <property type="term" value="F:carbohydrate binding"/>
    <property type="evidence" value="ECO:0007669"/>
    <property type="project" value="InterPro"/>
</dbReference>
<dbReference type="InterPro" id="IPR029058">
    <property type="entry name" value="AB_hydrolase_fold"/>
</dbReference>
<dbReference type="Proteomes" id="UP000325558">
    <property type="component" value="Unassembled WGS sequence"/>
</dbReference>
<reference evidence="10" key="1">
    <citation type="submission" date="2019-04" db="EMBL/GenBank/DDBJ databases">
        <title>Friends and foes A comparative genomics study of 23 Aspergillus species from section Flavi.</title>
        <authorList>
            <consortium name="DOE Joint Genome Institute"/>
            <person name="Kjaerbolling I."/>
            <person name="Vesth T."/>
            <person name="Frisvad J.C."/>
            <person name="Nybo J.L."/>
            <person name="Theobald S."/>
            <person name="Kildgaard S."/>
            <person name="Isbrandt T."/>
            <person name="Kuo A."/>
            <person name="Sato A."/>
            <person name="Lyhne E.K."/>
            <person name="Kogle M.E."/>
            <person name="Wiebenga A."/>
            <person name="Kun R.S."/>
            <person name="Lubbers R.J."/>
            <person name="Makela M.R."/>
            <person name="Barry K."/>
            <person name="Chovatia M."/>
            <person name="Clum A."/>
            <person name="Daum C."/>
            <person name="Haridas S."/>
            <person name="He G."/>
            <person name="LaButti K."/>
            <person name="Lipzen A."/>
            <person name="Mondo S."/>
            <person name="Riley R."/>
            <person name="Salamov A."/>
            <person name="Simmons B.A."/>
            <person name="Magnuson J.K."/>
            <person name="Henrissat B."/>
            <person name="Mortensen U.H."/>
            <person name="Larsen T.O."/>
            <person name="Devries R.P."/>
            <person name="Grigoriev I.V."/>
            <person name="Machida M."/>
            <person name="Baker S.E."/>
            <person name="Andersen M.R."/>
        </authorList>
    </citation>
    <scope>NUCLEOTIDE SEQUENCE</scope>
    <source>
        <strain evidence="10">CBS 117612</strain>
    </source>
</reference>
<dbReference type="Gene3D" id="3.40.50.1820">
    <property type="entry name" value="alpha/beta hydrolase"/>
    <property type="match status" value="1"/>
</dbReference>
<proteinExistence type="inferred from homology"/>
<dbReference type="Gene3D" id="2.60.40.2080">
    <property type="match status" value="3"/>
</dbReference>
<feature type="domain" description="H-type lectin" evidence="9">
    <location>
        <begin position="302"/>
        <end position="364"/>
    </location>
</feature>
<accession>A0A5N6YAU5</accession>
<evidence type="ECO:0008006" key="11">
    <source>
        <dbReference type="Google" id="ProtNLM"/>
    </source>
</evidence>
<dbReference type="AlphaFoldDB" id="A0A5N6YAU5"/>
<comment type="similarity">
    <text evidence="4">Belongs to the putative lipase ROG1 family.</text>
</comment>
<evidence type="ECO:0000256" key="6">
    <source>
        <dbReference type="ARBA" id="ARBA00023128"/>
    </source>
</evidence>
<dbReference type="GO" id="GO:0005783">
    <property type="term" value="C:endoplasmic reticulum"/>
    <property type="evidence" value="ECO:0007669"/>
    <property type="project" value="UniProtKB-SubCell"/>
</dbReference>
<dbReference type="SUPFAM" id="SSF53474">
    <property type="entry name" value="alpha/beta-Hydrolases"/>
    <property type="match status" value="1"/>
</dbReference>
<keyword evidence="7" id="KW-0472">Membrane</keyword>
<dbReference type="GO" id="GO:0007155">
    <property type="term" value="P:cell adhesion"/>
    <property type="evidence" value="ECO:0007669"/>
    <property type="project" value="InterPro"/>
</dbReference>
<organism evidence="10">
    <name type="scientific">Aspergillus arachidicola</name>
    <dbReference type="NCBI Taxonomy" id="656916"/>
    <lineage>
        <taxon>Eukaryota</taxon>
        <taxon>Fungi</taxon>
        <taxon>Dikarya</taxon>
        <taxon>Ascomycota</taxon>
        <taxon>Pezizomycotina</taxon>
        <taxon>Eurotiomycetes</taxon>
        <taxon>Eurotiomycetidae</taxon>
        <taxon>Eurotiales</taxon>
        <taxon>Aspergillaceae</taxon>
        <taxon>Aspergillus</taxon>
        <taxon>Aspergillus subgen. Circumdati</taxon>
    </lineage>
</organism>
<dbReference type="InterPro" id="IPR019019">
    <property type="entry name" value="H-type_lectin_domain"/>
</dbReference>
<evidence type="ECO:0000256" key="3">
    <source>
        <dbReference type="ARBA" id="ARBA00004370"/>
    </source>
</evidence>
<dbReference type="InterPro" id="IPR007751">
    <property type="entry name" value="DUF676_lipase-like"/>
</dbReference>
<dbReference type="InterPro" id="IPR052374">
    <property type="entry name" value="SERAC1"/>
</dbReference>
<evidence type="ECO:0000256" key="4">
    <source>
        <dbReference type="ARBA" id="ARBA00007920"/>
    </source>
</evidence>
<protein>
    <recommendedName>
        <fullName evidence="11">DUF676 domain-containing protein</fullName>
    </recommendedName>
</protein>
<dbReference type="GO" id="GO:0016020">
    <property type="term" value="C:membrane"/>
    <property type="evidence" value="ECO:0007669"/>
    <property type="project" value="UniProtKB-SubCell"/>
</dbReference>